<dbReference type="RefSeq" id="XP_014671579.1">
    <property type="nucleotide sequence ID" value="XM_014816093.1"/>
</dbReference>
<protein>
    <submittedName>
        <fullName evidence="4">Uncharacterized protein LOC106812263</fullName>
    </submittedName>
</protein>
<gene>
    <name evidence="4" type="primary">LOC106812263</name>
</gene>
<feature type="region of interest" description="Disordered" evidence="2">
    <location>
        <begin position="193"/>
        <end position="233"/>
    </location>
</feature>
<name>A0ABM1EHA8_PRICU</name>
<evidence type="ECO:0000313" key="3">
    <source>
        <dbReference type="Proteomes" id="UP000695022"/>
    </source>
</evidence>
<evidence type="ECO:0000313" key="4">
    <source>
        <dbReference type="RefSeq" id="XP_014671579.1"/>
    </source>
</evidence>
<dbReference type="InterPro" id="IPR036188">
    <property type="entry name" value="FAD/NAD-bd_sf"/>
</dbReference>
<dbReference type="GeneID" id="106812263"/>
<dbReference type="Gene3D" id="3.50.50.60">
    <property type="entry name" value="FAD/NAD(P)-binding domain"/>
    <property type="match status" value="1"/>
</dbReference>
<feature type="compositionally biased region" description="Polar residues" evidence="2">
    <location>
        <begin position="13"/>
        <end position="24"/>
    </location>
</feature>
<reference evidence="4" key="1">
    <citation type="submission" date="2025-08" db="UniProtKB">
        <authorList>
            <consortium name="RefSeq"/>
        </authorList>
    </citation>
    <scope>IDENTIFICATION</scope>
</reference>
<evidence type="ECO:0000256" key="1">
    <source>
        <dbReference type="SAM" id="Coils"/>
    </source>
</evidence>
<feature type="coiled-coil region" evidence="1">
    <location>
        <begin position="321"/>
        <end position="436"/>
    </location>
</feature>
<keyword evidence="1" id="KW-0175">Coiled coil</keyword>
<dbReference type="Proteomes" id="UP000695022">
    <property type="component" value="Unplaced"/>
</dbReference>
<evidence type="ECO:0000256" key="2">
    <source>
        <dbReference type="SAM" id="MobiDB-lite"/>
    </source>
</evidence>
<feature type="region of interest" description="Disordered" evidence="2">
    <location>
        <begin position="1"/>
        <end position="28"/>
    </location>
</feature>
<accession>A0ABM1EHA8</accession>
<feature type="region of interest" description="Disordered" evidence="2">
    <location>
        <begin position="266"/>
        <end position="292"/>
    </location>
</feature>
<sequence>MRLTKEGAGAATESVSSGTSTVQSHAHDEIIDGAVKGDDARSGVLSESLRSCKHDETVEGAGLAVVCPPGGDESVVLAGDSCEKQSSGESVSPPHANIEGAGEGCDIVVEGAGEGCDNVIEGASEGNDIVIEGASEGNDIVIEGASEGNDIVIEGAGEGNDNVIEGTSEGNDIVVDGAGEGNDIVVEGTGAGSDVVEGECLPKMVSPPDEEGRTADSSMEDGIMDSVSTSQAERADTDMAMHPKMAVADPTMAPDVHDQVGNVVKGHAGAGNRQAGEKDGASGARPRAVKHESVQTVARRLRNQQTQCGGEAAASKQLSSLQLQQAQNRKLREQRDEYKEKFRLASESLTKSLTEHDKLKRSFSVTGTSVSKMSVEMEEIREYLEVLQAEYNSVRDERLMERQRHDAEISDMTAELQGAAEQLDATRETMAAAQQEVRAKHLLLELRKTALQVEKNKSEQTTGMLRDSQMKMRQVGERAQQAAVSFATVTRESSLMALSMAGATYECSIRSHEETLASLKKRAIPYSMLQRIEQVNAECKQVVNSIHAQMTKVQHDFDQHMAALRIGCPLDNLPPIYLAALPGPPPQLCIPWDSVLPACPASTACPPATSGSTTLPAAGVLLPVSSIACTDGAKAAHAQQEIGGATAARAQPQIGGAKAAHDQHEFIVAYAQVPVALSILDGSLQLPSEKLMNEETEREYERRRQAGQNPGYAHRWECERFSGAHYYADLIEYEYPKFGDTTYKELMAKAKKIDVKITNNICNYRDFDYT</sequence>
<organism evidence="3 4">
    <name type="scientific">Priapulus caudatus</name>
    <name type="common">Priapulid worm</name>
    <dbReference type="NCBI Taxonomy" id="37621"/>
    <lineage>
        <taxon>Eukaryota</taxon>
        <taxon>Metazoa</taxon>
        <taxon>Ecdysozoa</taxon>
        <taxon>Scalidophora</taxon>
        <taxon>Priapulida</taxon>
        <taxon>Priapulimorpha</taxon>
        <taxon>Priapulimorphida</taxon>
        <taxon>Priapulidae</taxon>
        <taxon>Priapulus</taxon>
    </lineage>
</organism>
<proteinExistence type="predicted"/>
<keyword evidence="3" id="KW-1185">Reference proteome</keyword>